<gene>
    <name evidence="4" type="ORF">SAMN06269250_2870</name>
</gene>
<protein>
    <recommendedName>
        <fullName evidence="2">Curli production assembly/transport component CsgF</fullName>
    </recommendedName>
</protein>
<dbReference type="InterPro" id="IPR018893">
    <property type="entry name" value="T8SS_CsgF"/>
</dbReference>
<name>A0A286G0U4_9BACT</name>
<sequence length="134" mass="14939">MGLLLISVGSTQAQALVYHPNNPAFGGNTFNYQWMLSSAQAQDRLTDPTLKKTTTTTTKTNNQLSDLSTSIQRQLLSRITSDLLKNQFGENSSLKQGTYKYGDFTVTIQNEYDGIYIRIVDNQGGETSIQVPYF</sequence>
<evidence type="ECO:0000313" key="5">
    <source>
        <dbReference type="Proteomes" id="UP000219452"/>
    </source>
</evidence>
<reference evidence="5" key="1">
    <citation type="submission" date="2017-09" db="EMBL/GenBank/DDBJ databases">
        <authorList>
            <person name="Varghese N."/>
            <person name="Submissions S."/>
        </authorList>
    </citation>
    <scope>NUCLEOTIDE SEQUENCE [LARGE SCALE GENOMIC DNA]</scope>
    <source>
        <strain evidence="5">DSM 29961</strain>
    </source>
</reference>
<dbReference type="OrthoDB" id="1443407at2"/>
<evidence type="ECO:0000256" key="1">
    <source>
        <dbReference type="ARBA" id="ARBA00003989"/>
    </source>
</evidence>
<evidence type="ECO:0000313" key="4">
    <source>
        <dbReference type="EMBL" id="SOD88866.1"/>
    </source>
</evidence>
<evidence type="ECO:0000256" key="2">
    <source>
        <dbReference type="ARBA" id="ARBA00014031"/>
    </source>
</evidence>
<dbReference type="AlphaFoldDB" id="A0A286G0U4"/>
<organism evidence="4 5">
    <name type="scientific">Spirosoma fluviale</name>
    <dbReference type="NCBI Taxonomy" id="1597977"/>
    <lineage>
        <taxon>Bacteria</taxon>
        <taxon>Pseudomonadati</taxon>
        <taxon>Bacteroidota</taxon>
        <taxon>Cytophagia</taxon>
        <taxon>Cytophagales</taxon>
        <taxon>Cytophagaceae</taxon>
        <taxon>Spirosoma</taxon>
    </lineage>
</organism>
<comment type="function">
    <text evidence="1">May be involved in the biogenesis of curli organelles.</text>
</comment>
<proteinExistence type="predicted"/>
<keyword evidence="5" id="KW-1185">Reference proteome</keyword>
<dbReference type="Proteomes" id="UP000219452">
    <property type="component" value="Unassembled WGS sequence"/>
</dbReference>
<keyword evidence="3" id="KW-0732">Signal</keyword>
<dbReference type="Pfam" id="PF10614">
    <property type="entry name" value="CsgF"/>
    <property type="match status" value="1"/>
</dbReference>
<accession>A0A286G0U4</accession>
<dbReference type="EMBL" id="OCNH01000002">
    <property type="protein sequence ID" value="SOD88866.1"/>
    <property type="molecule type" value="Genomic_DNA"/>
</dbReference>
<evidence type="ECO:0000256" key="3">
    <source>
        <dbReference type="ARBA" id="ARBA00022729"/>
    </source>
</evidence>